<dbReference type="EMBL" id="QKZQ01000006">
    <property type="protein sequence ID" value="PZX45674.1"/>
    <property type="molecule type" value="Genomic_DNA"/>
</dbReference>
<evidence type="ECO:0000256" key="1">
    <source>
        <dbReference type="SAM" id="SignalP"/>
    </source>
</evidence>
<comment type="caution">
    <text evidence="2">The sequence shown here is derived from an EMBL/GenBank/DDBJ whole genome shotgun (WGS) entry which is preliminary data.</text>
</comment>
<feature type="chain" id="PRO_5015871137" evidence="1">
    <location>
        <begin position="22"/>
        <end position="153"/>
    </location>
</feature>
<dbReference type="AlphaFoldDB" id="A0A2W7QAJ7"/>
<evidence type="ECO:0000313" key="2">
    <source>
        <dbReference type="EMBL" id="PZX45674.1"/>
    </source>
</evidence>
<feature type="signal peptide" evidence="1">
    <location>
        <begin position="1"/>
        <end position="21"/>
    </location>
</feature>
<name>A0A2W7QAJ7_9RHOB</name>
<keyword evidence="3" id="KW-1185">Reference proteome</keyword>
<proteinExistence type="predicted"/>
<sequence>MHRLAACFGLVLTLGISAPMAAHSHAAVIEVETAQAIRLHARYDTGAPMAHAQVIIYAPDAPTEVWGQGVADRDGRFEFIPDAIAGAWAVQMRQAGHGVTTSVEIGGAAPASLARAPAQTWTQRALMVALVAWGALGTGLYIRARKGGSDASA</sequence>
<dbReference type="Proteomes" id="UP000249364">
    <property type="component" value="Unassembled WGS sequence"/>
</dbReference>
<gene>
    <name evidence="2" type="ORF">LY56_01698</name>
</gene>
<reference evidence="2 3" key="1">
    <citation type="submission" date="2018-06" db="EMBL/GenBank/DDBJ databases">
        <title>Genomic Encyclopedia of Archaeal and Bacterial Type Strains, Phase II (KMG-II): from individual species to whole genera.</title>
        <authorList>
            <person name="Goeker M."/>
        </authorList>
    </citation>
    <scope>NUCLEOTIDE SEQUENCE [LARGE SCALE GENOMIC DNA]</scope>
    <source>
        <strain evidence="2 3">DSM 13087</strain>
    </source>
</reference>
<organism evidence="2 3">
    <name type="scientific">Roseinatronobacter thiooxidans</name>
    <dbReference type="NCBI Taxonomy" id="121821"/>
    <lineage>
        <taxon>Bacteria</taxon>
        <taxon>Pseudomonadati</taxon>
        <taxon>Pseudomonadota</taxon>
        <taxon>Alphaproteobacteria</taxon>
        <taxon>Rhodobacterales</taxon>
        <taxon>Paracoccaceae</taxon>
        <taxon>Roseinatronobacter</taxon>
    </lineage>
</organism>
<dbReference type="RefSeq" id="WP_071469894.1">
    <property type="nucleotide sequence ID" value="NZ_MEHT01000018.1"/>
</dbReference>
<dbReference type="STRING" id="121821.GCA_001870675_01109"/>
<protein>
    <submittedName>
        <fullName evidence="2">Nickel transport protein</fullName>
    </submittedName>
</protein>
<evidence type="ECO:0000313" key="3">
    <source>
        <dbReference type="Proteomes" id="UP000249364"/>
    </source>
</evidence>
<accession>A0A2W7QAJ7</accession>
<keyword evidence="1" id="KW-0732">Signal</keyword>